<evidence type="ECO:0000256" key="1">
    <source>
        <dbReference type="ARBA" id="ARBA00004141"/>
    </source>
</evidence>
<dbReference type="PANTHER" id="PTHR22730">
    <property type="entry name" value="PROMININ PROM PROTEIN"/>
    <property type="match status" value="1"/>
</dbReference>
<evidence type="ECO:0000256" key="6">
    <source>
        <dbReference type="ARBA" id="ARBA00023180"/>
    </source>
</evidence>
<feature type="transmembrane region" description="Helical" evidence="7">
    <location>
        <begin position="456"/>
        <end position="481"/>
    </location>
</feature>
<evidence type="ECO:0000256" key="2">
    <source>
        <dbReference type="ARBA" id="ARBA00006058"/>
    </source>
</evidence>
<accession>A0A4C1X391</accession>
<dbReference type="STRING" id="151549.A0A4C1X391"/>
<dbReference type="InterPro" id="IPR008795">
    <property type="entry name" value="Prominin"/>
</dbReference>
<comment type="caution">
    <text evidence="8">The sequence shown here is derived from an EMBL/GenBank/DDBJ whole genome shotgun (WGS) entry which is preliminary data.</text>
</comment>
<keyword evidence="9" id="KW-1185">Reference proteome</keyword>
<evidence type="ECO:0000256" key="4">
    <source>
        <dbReference type="ARBA" id="ARBA00022989"/>
    </source>
</evidence>
<dbReference type="AlphaFoldDB" id="A0A4C1X391"/>
<keyword evidence="5 7" id="KW-0472">Membrane</keyword>
<dbReference type="OrthoDB" id="6229420at2759"/>
<keyword evidence="3 7" id="KW-0812">Transmembrane</keyword>
<protein>
    <submittedName>
        <fullName evidence="8">Prominin-like protein</fullName>
    </submittedName>
</protein>
<evidence type="ECO:0000256" key="5">
    <source>
        <dbReference type="ARBA" id="ARBA00023136"/>
    </source>
</evidence>
<name>A0A4C1X391_EUMVA</name>
<keyword evidence="6" id="KW-0325">Glycoprotein</keyword>
<dbReference type="Proteomes" id="UP000299102">
    <property type="component" value="Unassembled WGS sequence"/>
</dbReference>
<keyword evidence="4 7" id="KW-1133">Transmembrane helix</keyword>
<evidence type="ECO:0000313" key="9">
    <source>
        <dbReference type="Proteomes" id="UP000299102"/>
    </source>
</evidence>
<gene>
    <name evidence="8" type="primary">prominin-like</name>
    <name evidence="8" type="ORF">EVAR_87775_1</name>
</gene>
<reference evidence="8 9" key="1">
    <citation type="journal article" date="2019" name="Commun. Biol.">
        <title>The bagworm genome reveals a unique fibroin gene that provides high tensile strength.</title>
        <authorList>
            <person name="Kono N."/>
            <person name="Nakamura H."/>
            <person name="Ohtoshi R."/>
            <person name="Tomita M."/>
            <person name="Numata K."/>
            <person name="Arakawa K."/>
        </authorList>
    </citation>
    <scope>NUCLEOTIDE SEQUENCE [LARGE SCALE GENOMIC DNA]</scope>
</reference>
<feature type="transmembrane region" description="Helical" evidence="7">
    <location>
        <begin position="890"/>
        <end position="911"/>
    </location>
</feature>
<dbReference type="PANTHER" id="PTHR22730:SF1">
    <property type="entry name" value="PROMININ-LIKE PROTEIN"/>
    <property type="match status" value="1"/>
</dbReference>
<sequence>MSKPPEEFCSATRNMLMESDRNEKIVMLDDLNDWVGVQRIDDSSVTCLMFADDQVILAPLECKLQSHAVVNLATARKQVGSTGKIPHAHTHMKLQLPLLRFVQYVRVYEFLSSYLKGRKLTGDSSGVLSVWAAVTTSFFDLALACYSFMSRVLCRLLWCCCSLCRFGRRRRPFDRKYDGCLKGLLAILLIALLTLFLFGVVCAFTTDEQMEVGARDLPGATRTGVRDVREYLNATQAHVRWLLVNNYQQLEKKLNAMLDSSGIKISMQLGEFSRAASVTTLNQIVQKLDDVRANLHTVKNITARLRFNAEMLNAGLRKVRSRLLETLTTCNQPQCIRLQEKYKIGQLDTDIQYSQMPDVSELLNNVSALLDDNIQSEVAEGQKVFMNIKRSVENSVNTHIPEAQEAISRIGVRLREAADEITRAANDTSEWLKRHGEPVTDRMADVVRDYGPLRRYVGLAAASALLAITCLLALGILCGVCGKRPDVYGANDCCNKGAGSKWLLCSMGLMFTVGAGVALVLLAYYVAGVATQRFVCDPLHEPRDSRLFADLELLVDLEGALYHEHTDPDFNLTYVLLNCHSNHSIYQTLRLERMYDLDKLQSELEAELEMRMRQLQVEYPESARNVVILQDSTRRKLRQLADTGLSDFNFDRILQALETNITSLELTSLAQQLEVTAAELVGREGFSSVTLDLRDAAVMLHAYQRDIVRPMLADTAELNETALRLRDEMRFNRSSLKEAVSNLLHETSSAEHFLSSQGPRLINNLTTEFSASLGASVRAYLHRVVLAVHEDVGRCGPLSAAYNATLSAACHNLLMPANGYWISLAWCVVLFAPVMVVAQRLARLYLHVDPYPGPLVEALPQVNFLSTDVSERSYVDASPPAPPARLHRSMLGLSILLLYRSFAVVYCRFVIDRVRAGRGRVWVAISDVLFVWQRVCSGAERGSCPPPAVA</sequence>
<dbReference type="Pfam" id="PF05478">
    <property type="entry name" value="Prominin"/>
    <property type="match status" value="1"/>
</dbReference>
<proteinExistence type="inferred from homology"/>
<evidence type="ECO:0000256" key="7">
    <source>
        <dbReference type="SAM" id="Phobius"/>
    </source>
</evidence>
<feature type="transmembrane region" description="Helical" evidence="7">
    <location>
        <begin position="502"/>
        <end position="527"/>
    </location>
</feature>
<evidence type="ECO:0000313" key="8">
    <source>
        <dbReference type="EMBL" id="GBP58198.1"/>
    </source>
</evidence>
<dbReference type="GO" id="GO:0016020">
    <property type="term" value="C:membrane"/>
    <property type="evidence" value="ECO:0007669"/>
    <property type="project" value="UniProtKB-SubCell"/>
</dbReference>
<comment type="subcellular location">
    <subcellularLocation>
        <location evidence="1">Membrane</location>
        <topology evidence="1">Multi-pass membrane protein</topology>
    </subcellularLocation>
</comment>
<organism evidence="8 9">
    <name type="scientific">Eumeta variegata</name>
    <name type="common">Bagworm moth</name>
    <name type="synonym">Eumeta japonica</name>
    <dbReference type="NCBI Taxonomy" id="151549"/>
    <lineage>
        <taxon>Eukaryota</taxon>
        <taxon>Metazoa</taxon>
        <taxon>Ecdysozoa</taxon>
        <taxon>Arthropoda</taxon>
        <taxon>Hexapoda</taxon>
        <taxon>Insecta</taxon>
        <taxon>Pterygota</taxon>
        <taxon>Neoptera</taxon>
        <taxon>Endopterygota</taxon>
        <taxon>Lepidoptera</taxon>
        <taxon>Glossata</taxon>
        <taxon>Ditrysia</taxon>
        <taxon>Tineoidea</taxon>
        <taxon>Psychidae</taxon>
        <taxon>Oiketicinae</taxon>
        <taxon>Eumeta</taxon>
    </lineage>
</organism>
<comment type="similarity">
    <text evidence="2">Belongs to the prominin family.</text>
</comment>
<evidence type="ECO:0000256" key="3">
    <source>
        <dbReference type="ARBA" id="ARBA00022692"/>
    </source>
</evidence>
<feature type="transmembrane region" description="Helical" evidence="7">
    <location>
        <begin position="179"/>
        <end position="201"/>
    </location>
</feature>
<dbReference type="EMBL" id="BGZK01000729">
    <property type="protein sequence ID" value="GBP58198.1"/>
    <property type="molecule type" value="Genomic_DNA"/>
</dbReference>
<feature type="transmembrane region" description="Helical" evidence="7">
    <location>
        <begin position="820"/>
        <end position="838"/>
    </location>
</feature>